<evidence type="ECO:0000313" key="4">
    <source>
        <dbReference type="Proteomes" id="UP001631993"/>
    </source>
</evidence>
<feature type="transmembrane region" description="Helical" evidence="2">
    <location>
        <begin position="154"/>
        <end position="175"/>
    </location>
</feature>
<evidence type="ECO:0000313" key="3">
    <source>
        <dbReference type="EMBL" id="MFM9648305.1"/>
    </source>
</evidence>
<proteinExistence type="predicted"/>
<feature type="compositionally biased region" description="Basic and acidic residues" evidence="1">
    <location>
        <begin position="1"/>
        <end position="56"/>
    </location>
</feature>
<accession>A0ABW9IIH5</accession>
<evidence type="ECO:0008006" key="5">
    <source>
        <dbReference type="Google" id="ProtNLM"/>
    </source>
</evidence>
<feature type="compositionally biased region" description="Basic and acidic residues" evidence="1">
    <location>
        <begin position="137"/>
        <end position="149"/>
    </location>
</feature>
<dbReference type="Proteomes" id="UP001631993">
    <property type="component" value="Unassembled WGS sequence"/>
</dbReference>
<name>A0ABW9IIH5_STRGJ</name>
<feature type="region of interest" description="Disordered" evidence="1">
    <location>
        <begin position="178"/>
        <end position="198"/>
    </location>
</feature>
<dbReference type="EMBL" id="JBJVNE010000009">
    <property type="protein sequence ID" value="MFM9648305.1"/>
    <property type="molecule type" value="Genomic_DNA"/>
</dbReference>
<protein>
    <recommendedName>
        <fullName evidence="5">Large membrane protein</fullName>
    </recommendedName>
</protein>
<keyword evidence="4" id="KW-1185">Reference proteome</keyword>
<organism evidence="3 4">
    <name type="scientific">Streptomyces galilaeus</name>
    <dbReference type="NCBI Taxonomy" id="33899"/>
    <lineage>
        <taxon>Bacteria</taxon>
        <taxon>Bacillati</taxon>
        <taxon>Actinomycetota</taxon>
        <taxon>Actinomycetes</taxon>
        <taxon>Kitasatosporales</taxon>
        <taxon>Streptomycetaceae</taxon>
        <taxon>Streptomyces</taxon>
    </lineage>
</organism>
<sequence>MNTERPDNDDAARGPKDGPTPEDRGAPEDRGTPEDRGAPEAARAEETRAEATRSEDAPVEEADGAEPGQGEAARPAAGAGLEPSTEEPAEAPGPAPESVPEAEAETDSEAETEAEKPAAAAVLGHSSDTAGGSPGDDADHADHAPEGGRRRSSVLVASVAAAVLVVGGGGAYLAASAGGGTDGSAGAPSSGGSTPPALVLDDYAAASEPGNGIAPGEPNPYGVTYRADGALPDGPASASVYWAKGEVTRAEVARLAGALGVEGTPVTEGQAWKVGSGKDGSGPVLRVEKGAPGLWTFSRYAPGTDNCKSGSAVCTPEATTTSVDPVSEAAAKKAAAPVLKAVGQDDAKIDASQVMGAQRIVNADARVDGLPTYGWTTGVTVSAQGEIVGGNGQVKAPAEGETYPVLGAQETLDRMNAAPGADRRVGIGGCATPVPAEDQVDSSCETSAGAPQKETLTVEDAVFGLAPHASGGRQVLVPSWLFSVRATGAGDDYTVTHPAVEPEFLNAPPAATPSGAPTSGTETRDVTVDGYTAEGRELVVGFTGGVCSDYTAKAVESEGQVKVTVTEKPWPDAVCIKIAKFFHRTVQLDEPLGDRKVVGSDGKQVPLEKPGARLPR</sequence>
<feature type="compositionally biased region" description="Low complexity" evidence="1">
    <location>
        <begin position="184"/>
        <end position="197"/>
    </location>
</feature>
<feature type="region of interest" description="Disordered" evidence="1">
    <location>
        <begin position="1"/>
        <end position="150"/>
    </location>
</feature>
<keyword evidence="2" id="KW-0812">Transmembrane</keyword>
<evidence type="ECO:0000256" key="2">
    <source>
        <dbReference type="SAM" id="Phobius"/>
    </source>
</evidence>
<evidence type="ECO:0000256" key="1">
    <source>
        <dbReference type="SAM" id="MobiDB-lite"/>
    </source>
</evidence>
<feature type="compositionally biased region" description="Acidic residues" evidence="1">
    <location>
        <begin position="100"/>
        <end position="112"/>
    </location>
</feature>
<comment type="caution">
    <text evidence="3">The sequence shown here is derived from an EMBL/GenBank/DDBJ whole genome shotgun (WGS) entry which is preliminary data.</text>
</comment>
<keyword evidence="2" id="KW-0472">Membrane</keyword>
<reference evidence="3 4" key="1">
    <citation type="submission" date="2024-12" db="EMBL/GenBank/DDBJ databases">
        <title>Forecasting of Potato common scab and diversities of Pathogenic streptomyces spp. in china.</title>
        <authorList>
            <person name="Handique U."/>
            <person name="Wu J."/>
        </authorList>
    </citation>
    <scope>NUCLEOTIDE SEQUENCE [LARGE SCALE GENOMIC DNA]</scope>
    <source>
        <strain evidence="3 4">ZRIMU1585</strain>
    </source>
</reference>
<dbReference type="RefSeq" id="WP_369278043.1">
    <property type="nucleotide sequence ID" value="NZ_JBJVND010000002.1"/>
</dbReference>
<keyword evidence="2" id="KW-1133">Transmembrane helix</keyword>
<feature type="region of interest" description="Disordered" evidence="1">
    <location>
        <begin position="592"/>
        <end position="616"/>
    </location>
</feature>
<gene>
    <name evidence="3" type="ORF">ACKI1S_19375</name>
</gene>